<dbReference type="CDD" id="cd02511">
    <property type="entry name" value="Beta4Glucosyltransferase"/>
    <property type="match status" value="1"/>
</dbReference>
<name>A0A1F5FV71_9BACT</name>
<dbReference type="Proteomes" id="UP000179252">
    <property type="component" value="Unassembled WGS sequence"/>
</dbReference>
<proteinExistence type="predicted"/>
<dbReference type="PANTHER" id="PTHR43630">
    <property type="entry name" value="POLY-BETA-1,6-N-ACETYL-D-GLUCOSAMINE SYNTHASE"/>
    <property type="match status" value="1"/>
</dbReference>
<dbReference type="InterPro" id="IPR001173">
    <property type="entry name" value="Glyco_trans_2-like"/>
</dbReference>
<organism evidence="2 3">
    <name type="scientific">Candidatus Curtissbacteria bacterium RBG_13_40_7</name>
    <dbReference type="NCBI Taxonomy" id="1797706"/>
    <lineage>
        <taxon>Bacteria</taxon>
        <taxon>Candidatus Curtissiibacteriota</taxon>
    </lineage>
</organism>
<gene>
    <name evidence="2" type="ORF">A2165_02735</name>
</gene>
<evidence type="ECO:0000313" key="2">
    <source>
        <dbReference type="EMBL" id="OGD83509.1"/>
    </source>
</evidence>
<protein>
    <recommendedName>
        <fullName evidence="1">Glycosyltransferase 2-like domain-containing protein</fullName>
    </recommendedName>
</protein>
<dbReference type="EMBL" id="MFAU01000045">
    <property type="protein sequence ID" value="OGD83509.1"/>
    <property type="molecule type" value="Genomic_DNA"/>
</dbReference>
<evidence type="ECO:0000259" key="1">
    <source>
        <dbReference type="Pfam" id="PF00535"/>
    </source>
</evidence>
<sequence>MKISALILTLNEEEMIKDCLKQLDFVDEIIVLDQNSSDKTVNIAKKYGAKVNTSKFSSFDKNRNMLKDLAQGQWLLYVDADERLTKESKIEIKNAIKNNQYSAFYFPRKNYILGKWVKHGGWWPDYTPRLFKKDKLKKWQGKVHESPLVSGNFGYFRHPINHLSGRNLSQMFSKSIKWAKIEAQLLKETGYTKVNILSVLKLASVEFIRRFLIKAGFLDGTVGLIEAIYQALHQAMVLTYLWEMRHIPDKNFKKT</sequence>
<accession>A0A1F5FV71</accession>
<dbReference type="AlphaFoldDB" id="A0A1F5FV71"/>
<dbReference type="Pfam" id="PF00535">
    <property type="entry name" value="Glycos_transf_2"/>
    <property type="match status" value="1"/>
</dbReference>
<dbReference type="PANTHER" id="PTHR43630:SF2">
    <property type="entry name" value="GLYCOSYLTRANSFERASE"/>
    <property type="match status" value="1"/>
</dbReference>
<dbReference type="InterPro" id="IPR029044">
    <property type="entry name" value="Nucleotide-diphossugar_trans"/>
</dbReference>
<evidence type="ECO:0000313" key="3">
    <source>
        <dbReference type="Proteomes" id="UP000179252"/>
    </source>
</evidence>
<reference evidence="2 3" key="1">
    <citation type="journal article" date="2016" name="Nat. Commun.">
        <title>Thousands of microbial genomes shed light on interconnected biogeochemical processes in an aquifer system.</title>
        <authorList>
            <person name="Anantharaman K."/>
            <person name="Brown C.T."/>
            <person name="Hug L.A."/>
            <person name="Sharon I."/>
            <person name="Castelle C.J."/>
            <person name="Probst A.J."/>
            <person name="Thomas B.C."/>
            <person name="Singh A."/>
            <person name="Wilkins M.J."/>
            <person name="Karaoz U."/>
            <person name="Brodie E.L."/>
            <person name="Williams K.H."/>
            <person name="Hubbard S.S."/>
            <person name="Banfield J.F."/>
        </authorList>
    </citation>
    <scope>NUCLEOTIDE SEQUENCE [LARGE SCALE GENOMIC DNA]</scope>
</reference>
<feature type="domain" description="Glycosyltransferase 2-like" evidence="1">
    <location>
        <begin position="4"/>
        <end position="157"/>
    </location>
</feature>
<dbReference type="SUPFAM" id="SSF53448">
    <property type="entry name" value="Nucleotide-diphospho-sugar transferases"/>
    <property type="match status" value="1"/>
</dbReference>
<comment type="caution">
    <text evidence="2">The sequence shown here is derived from an EMBL/GenBank/DDBJ whole genome shotgun (WGS) entry which is preliminary data.</text>
</comment>
<dbReference type="Gene3D" id="3.90.550.10">
    <property type="entry name" value="Spore Coat Polysaccharide Biosynthesis Protein SpsA, Chain A"/>
    <property type="match status" value="1"/>
</dbReference>